<feature type="region of interest" description="Disordered" evidence="2">
    <location>
        <begin position="27"/>
        <end position="47"/>
    </location>
</feature>
<dbReference type="InterPro" id="IPR011990">
    <property type="entry name" value="TPR-like_helical_dom_sf"/>
</dbReference>
<organism evidence="3 4">
    <name type="scientific">Chytriomyces confervae</name>
    <dbReference type="NCBI Taxonomy" id="246404"/>
    <lineage>
        <taxon>Eukaryota</taxon>
        <taxon>Fungi</taxon>
        <taxon>Fungi incertae sedis</taxon>
        <taxon>Chytridiomycota</taxon>
        <taxon>Chytridiomycota incertae sedis</taxon>
        <taxon>Chytridiomycetes</taxon>
        <taxon>Chytridiales</taxon>
        <taxon>Chytriomycetaceae</taxon>
        <taxon>Chytriomyces</taxon>
    </lineage>
</organism>
<proteinExistence type="inferred from homology"/>
<dbReference type="Gene3D" id="1.25.40.10">
    <property type="entry name" value="Tetratricopeptide repeat domain"/>
    <property type="match status" value="3"/>
</dbReference>
<dbReference type="Proteomes" id="UP000320333">
    <property type="component" value="Unassembled WGS sequence"/>
</dbReference>
<keyword evidence="4" id="KW-1185">Reference proteome</keyword>
<name>A0A507FA09_9FUNG</name>
<dbReference type="PANTHER" id="PTHR11102">
    <property type="entry name" value="SEL-1-LIKE PROTEIN"/>
    <property type="match status" value="1"/>
</dbReference>
<dbReference type="STRING" id="246404.A0A507FA09"/>
<feature type="compositionally biased region" description="Acidic residues" evidence="2">
    <location>
        <begin position="27"/>
        <end position="36"/>
    </location>
</feature>
<evidence type="ECO:0000313" key="3">
    <source>
        <dbReference type="EMBL" id="TPX73169.1"/>
    </source>
</evidence>
<dbReference type="InterPro" id="IPR050767">
    <property type="entry name" value="Sel1_AlgK"/>
</dbReference>
<evidence type="ECO:0000313" key="4">
    <source>
        <dbReference type="Proteomes" id="UP000320333"/>
    </source>
</evidence>
<accession>A0A507FA09</accession>
<comment type="caution">
    <text evidence="3">The sequence shown here is derived from an EMBL/GenBank/DDBJ whole genome shotgun (WGS) entry which is preliminary data.</text>
</comment>
<evidence type="ECO:0008006" key="5">
    <source>
        <dbReference type="Google" id="ProtNLM"/>
    </source>
</evidence>
<dbReference type="OrthoDB" id="2145777at2759"/>
<dbReference type="SUPFAM" id="SSF81901">
    <property type="entry name" value="HCP-like"/>
    <property type="match status" value="3"/>
</dbReference>
<comment type="similarity">
    <text evidence="1">Belongs to the sel-1 family.</text>
</comment>
<sequence length="803" mass="90022">MDSQWPTDLATRLKVVPPPVVDPSAFEDADEDELEQETIQQNEHQLEHQFEDRFEDDVDENEPVNQKGKYADSAHVYRPFDPVSAVDVAATAPVDSNPWGYVPTASLNEPIAVSVSVKDIQKDVQHLDIREPLQQNVHQSSPQILHPVLVPAPHVFSRPVDHDHFSAGPTVASLTKQQQQKSWLSGLIDSVLDYVDPASAYTQIDQLDRSNYNSTQPSTPSEPLFSPSFNDSSIPDHHYRKAMDHLAENEHLLAISEFTLAATLGPSPHPEAMRCLMELHNDPESDVYDPSKAIEWTQARLMVLSTPEGMLAQARFLCSTSRESTSPVMKNGFGEIGRPRRWFMDRREDMEAALLIRQAAEAMYAPALHAYAVYLLENGHGGDALVWFNKAVEHGVWESGKWIVDMYERGVGVPVNRDAANAWRKKVEEKETAMMLLAEVKRKEDEEAVKRYRAEADFLAFKKHRQEKQFKIQEEQAKNRREIDGSFNATLKYLKLGYYMLAIDELCTLARAGNIDAQEFIDPDTSLMPRDKLYSGPAMFCFAEYFAKRNDASRAANWYRNAAETNHPDAQVTYAAYLITGKGLPCQDPGQSVVWLMKAWSAAKHKEAAMALGDAFTKGIGVAPDPSKALMWYQRAWVEGQFVEAAFAVGLAFATGYTPGYVKPVAHWDFSAGQQNDRESGAGKAALGAPPVRRSYEKAVEWYELAGKFGHARSCNNLGEMYMMGRGVIRNDYIGVSYFRRAADQGLPEAKYNVGRCYRDGRGCHRDEKAALEWFKQAEALGVKEASLAIQESELFEGNAVPK</sequence>
<evidence type="ECO:0000256" key="1">
    <source>
        <dbReference type="ARBA" id="ARBA00038101"/>
    </source>
</evidence>
<dbReference type="Pfam" id="PF08238">
    <property type="entry name" value="Sel1"/>
    <property type="match status" value="7"/>
</dbReference>
<protein>
    <recommendedName>
        <fullName evidence="5">HCP-like protein</fullName>
    </recommendedName>
</protein>
<dbReference type="EMBL" id="QEAP01000204">
    <property type="protein sequence ID" value="TPX73169.1"/>
    <property type="molecule type" value="Genomic_DNA"/>
</dbReference>
<evidence type="ECO:0000256" key="2">
    <source>
        <dbReference type="SAM" id="MobiDB-lite"/>
    </source>
</evidence>
<reference evidence="3 4" key="1">
    <citation type="journal article" date="2019" name="Sci. Rep.">
        <title>Comparative genomics of chytrid fungi reveal insights into the obligate biotrophic and pathogenic lifestyle of Synchytrium endobioticum.</title>
        <authorList>
            <person name="van de Vossenberg B.T.L.H."/>
            <person name="Warris S."/>
            <person name="Nguyen H.D.T."/>
            <person name="van Gent-Pelzer M.P.E."/>
            <person name="Joly D.L."/>
            <person name="van de Geest H.C."/>
            <person name="Bonants P.J.M."/>
            <person name="Smith D.S."/>
            <person name="Levesque C.A."/>
            <person name="van der Lee T.A.J."/>
        </authorList>
    </citation>
    <scope>NUCLEOTIDE SEQUENCE [LARGE SCALE GENOMIC DNA]</scope>
    <source>
        <strain evidence="3 4">CBS 675.73</strain>
    </source>
</reference>
<dbReference type="SMART" id="SM00671">
    <property type="entry name" value="SEL1"/>
    <property type="match status" value="6"/>
</dbReference>
<dbReference type="PANTHER" id="PTHR11102:SF160">
    <property type="entry name" value="ERAD-ASSOCIATED E3 UBIQUITIN-PROTEIN LIGASE COMPONENT HRD3"/>
    <property type="match status" value="1"/>
</dbReference>
<dbReference type="InterPro" id="IPR006597">
    <property type="entry name" value="Sel1-like"/>
</dbReference>
<dbReference type="AlphaFoldDB" id="A0A507FA09"/>
<gene>
    <name evidence="3" type="ORF">CcCBS67573_g05564</name>
</gene>